<dbReference type="Proteomes" id="UP000008698">
    <property type="component" value="Unassembled WGS sequence"/>
</dbReference>
<evidence type="ECO:0000256" key="1">
    <source>
        <dbReference type="ARBA" id="ARBA00004141"/>
    </source>
</evidence>
<keyword evidence="7" id="KW-1185">Reference proteome</keyword>
<gene>
    <name evidence="6" type="ORF">VDBG_05371</name>
</gene>
<keyword evidence="2 5" id="KW-0812">Transmembrane</keyword>
<dbReference type="STRING" id="526221.C9SKP4"/>
<evidence type="ECO:0008006" key="8">
    <source>
        <dbReference type="Google" id="ProtNLM"/>
    </source>
</evidence>
<evidence type="ECO:0000256" key="5">
    <source>
        <dbReference type="SAM" id="Phobius"/>
    </source>
</evidence>
<dbReference type="PANTHER" id="PTHR23501">
    <property type="entry name" value="MAJOR FACILITATOR SUPERFAMILY"/>
    <property type="match status" value="1"/>
</dbReference>
<keyword evidence="3 5" id="KW-1133">Transmembrane helix</keyword>
<reference evidence="7" key="1">
    <citation type="journal article" date="2011" name="PLoS Pathog.">
        <title>Comparative genomics yields insights into niche adaptation of plant vascular wilt pathogens.</title>
        <authorList>
            <person name="Klosterman S.J."/>
            <person name="Subbarao K.V."/>
            <person name="Kang S."/>
            <person name="Veronese P."/>
            <person name="Gold S.E."/>
            <person name="Thomma B.P.H.J."/>
            <person name="Chen Z."/>
            <person name="Henrissat B."/>
            <person name="Lee Y.-H."/>
            <person name="Park J."/>
            <person name="Garcia-Pedrajas M.D."/>
            <person name="Barbara D.J."/>
            <person name="Anchieta A."/>
            <person name="de Jonge R."/>
            <person name="Santhanam P."/>
            <person name="Maruthachalam K."/>
            <person name="Atallah Z."/>
            <person name="Amyotte S.G."/>
            <person name="Paz Z."/>
            <person name="Inderbitzin P."/>
            <person name="Hayes R.J."/>
            <person name="Heiman D.I."/>
            <person name="Young S."/>
            <person name="Zeng Q."/>
            <person name="Engels R."/>
            <person name="Galagan J."/>
            <person name="Cuomo C.A."/>
            <person name="Dobinson K.F."/>
            <person name="Ma L.-J."/>
        </authorList>
    </citation>
    <scope>NUCLEOTIDE SEQUENCE [LARGE SCALE GENOMIC DNA]</scope>
    <source>
        <strain evidence="7">VaMs.102 / ATCC MYA-4576 / FGSC 10136</strain>
    </source>
</reference>
<comment type="subcellular location">
    <subcellularLocation>
        <location evidence="1">Membrane</location>
        <topology evidence="1">Multi-pass membrane protein</topology>
    </subcellularLocation>
</comment>
<dbReference type="OrthoDB" id="4078873at2759"/>
<keyword evidence="4 5" id="KW-0472">Membrane</keyword>
<dbReference type="GO" id="GO:0005886">
    <property type="term" value="C:plasma membrane"/>
    <property type="evidence" value="ECO:0007669"/>
    <property type="project" value="TreeGrafter"/>
</dbReference>
<dbReference type="OMA" id="EAMVCAM"/>
<feature type="transmembrane region" description="Helical" evidence="5">
    <location>
        <begin position="44"/>
        <end position="70"/>
    </location>
</feature>
<accession>C9SKP4</accession>
<evidence type="ECO:0000256" key="4">
    <source>
        <dbReference type="ARBA" id="ARBA00023136"/>
    </source>
</evidence>
<dbReference type="GO" id="GO:0022857">
    <property type="term" value="F:transmembrane transporter activity"/>
    <property type="evidence" value="ECO:0007669"/>
    <property type="project" value="TreeGrafter"/>
</dbReference>
<dbReference type="PANTHER" id="PTHR23501:SF50">
    <property type="entry name" value="MFS SIDEROCHROME IRON TRANSPORTER MIRB (AFU_ORTHOLOGUE AFUA_3G03640)-RELATED"/>
    <property type="match status" value="1"/>
</dbReference>
<sequence length="156" mass="16856">MIHFAGRTRDWVHCHVPDLHVDRRRHLHPRHADRRAGGGGPQHVAAALAMLFVSGGMGGSVGSTISGAIWTNTFLPALRRYLPEGVDALVVYGDIVAQLSYPVGSPERLAIQQAYGYAQTRMLAAGTGIAGVLIVWICMLKDLNVGEMKQTKGVVF</sequence>
<organism evidence="7">
    <name type="scientific">Verticillium alfalfae (strain VaMs.102 / ATCC MYA-4576 / FGSC 10136)</name>
    <name type="common">Verticillium wilt of alfalfa</name>
    <name type="synonym">Verticillium albo-atrum</name>
    <dbReference type="NCBI Taxonomy" id="526221"/>
    <lineage>
        <taxon>Eukaryota</taxon>
        <taxon>Fungi</taxon>
        <taxon>Dikarya</taxon>
        <taxon>Ascomycota</taxon>
        <taxon>Pezizomycotina</taxon>
        <taxon>Sordariomycetes</taxon>
        <taxon>Hypocreomycetidae</taxon>
        <taxon>Glomerellales</taxon>
        <taxon>Plectosphaerellaceae</taxon>
        <taxon>Verticillium</taxon>
    </lineage>
</organism>
<dbReference type="RefSeq" id="XP_003004258.1">
    <property type="nucleotide sequence ID" value="XM_003004212.1"/>
</dbReference>
<dbReference type="HOGENOM" id="CLU_1688080_0_0_1"/>
<name>C9SKP4_VERA1</name>
<dbReference type="KEGG" id="val:VDBG_05371"/>
<evidence type="ECO:0000313" key="6">
    <source>
        <dbReference type="EMBL" id="EEY19262.1"/>
    </source>
</evidence>
<evidence type="ECO:0000256" key="3">
    <source>
        <dbReference type="ARBA" id="ARBA00022989"/>
    </source>
</evidence>
<dbReference type="AlphaFoldDB" id="C9SKP4"/>
<proteinExistence type="predicted"/>
<dbReference type="EMBL" id="DS985219">
    <property type="protein sequence ID" value="EEY19262.1"/>
    <property type="molecule type" value="Genomic_DNA"/>
</dbReference>
<feature type="transmembrane region" description="Helical" evidence="5">
    <location>
        <begin position="122"/>
        <end position="140"/>
    </location>
</feature>
<evidence type="ECO:0000256" key="2">
    <source>
        <dbReference type="ARBA" id="ARBA00022692"/>
    </source>
</evidence>
<dbReference type="eggNOG" id="KOG0254">
    <property type="taxonomic scope" value="Eukaryota"/>
</dbReference>
<evidence type="ECO:0000313" key="7">
    <source>
        <dbReference type="Proteomes" id="UP000008698"/>
    </source>
</evidence>
<protein>
    <recommendedName>
        <fullName evidence="8">Siderophore iron transporter mirB</fullName>
    </recommendedName>
</protein>
<dbReference type="GeneID" id="9531241"/>